<dbReference type="InterPro" id="IPR037647">
    <property type="entry name" value="HIRIP3"/>
</dbReference>
<comment type="caution">
    <text evidence="2">The sequence shown here is derived from an EMBL/GenBank/DDBJ whole genome shotgun (WGS) entry which is preliminary data.</text>
</comment>
<sequence>MSSEPEIGLDQVICVTKDIVNDALASGTLYDWTKGLLRVEVAKRLDVDVSVILSSNEFKNAIKEANEQAQYEYQDAHPSSEFPLPEDETEITSVKKGKKVDIPMPKPKKRKPESQAGPSISDSPPSKRKKTNQPKSKSHRSASIVPSSDGEASERVPSPSKTKAPVSKTPKSTGVVEVKKISKKAKLDSDTELEDLIDEEPVKKKAKVRHTPQMSLPMPVDNSAISLEKAREDATVKQRVRTKKEPEEEDKDDKEIKRLKGLITASGFRKQYNKLFASLPDPSDKRSQIKILKNVLTKECGFPSEGKRWTLKLAKELKEKRDFEKELEDVQAFEKAVTSRSARASRSTAQGGSSVTEAMDEDDDDEVELHPKKPVNTARKSIMDFLGDQSDSE</sequence>
<organism evidence="2 3">
    <name type="scientific">Cerrena zonata</name>
    <dbReference type="NCBI Taxonomy" id="2478898"/>
    <lineage>
        <taxon>Eukaryota</taxon>
        <taxon>Fungi</taxon>
        <taxon>Dikarya</taxon>
        <taxon>Basidiomycota</taxon>
        <taxon>Agaricomycotina</taxon>
        <taxon>Agaricomycetes</taxon>
        <taxon>Polyporales</taxon>
        <taxon>Cerrenaceae</taxon>
        <taxon>Cerrena</taxon>
    </lineage>
</organism>
<dbReference type="Proteomes" id="UP001385951">
    <property type="component" value="Unassembled WGS sequence"/>
</dbReference>
<evidence type="ECO:0000256" key="1">
    <source>
        <dbReference type="SAM" id="MobiDB-lite"/>
    </source>
</evidence>
<reference evidence="2 3" key="1">
    <citation type="submission" date="2022-09" db="EMBL/GenBank/DDBJ databases">
        <authorList>
            <person name="Palmer J.M."/>
        </authorList>
    </citation>
    <scope>NUCLEOTIDE SEQUENCE [LARGE SCALE GENOMIC DNA]</scope>
    <source>
        <strain evidence="2 3">DSM 7382</strain>
    </source>
</reference>
<evidence type="ECO:0000313" key="2">
    <source>
        <dbReference type="EMBL" id="KAK7686362.1"/>
    </source>
</evidence>
<protein>
    <submittedName>
        <fullName evidence="2">Uncharacterized protein</fullName>
    </submittedName>
</protein>
<keyword evidence="3" id="KW-1185">Reference proteome</keyword>
<dbReference type="EMBL" id="JASBNA010000017">
    <property type="protein sequence ID" value="KAK7686362.1"/>
    <property type="molecule type" value="Genomic_DNA"/>
</dbReference>
<dbReference type="AlphaFoldDB" id="A0AAW0G1U6"/>
<dbReference type="PANTHER" id="PTHR15410">
    <property type="entry name" value="HIRA-INTERACTING PROTEIN 3"/>
    <property type="match status" value="1"/>
</dbReference>
<feature type="compositionally biased region" description="Acidic residues" evidence="1">
    <location>
        <begin position="358"/>
        <end position="367"/>
    </location>
</feature>
<feature type="region of interest" description="Disordered" evidence="1">
    <location>
        <begin position="71"/>
        <end position="254"/>
    </location>
</feature>
<feature type="compositionally biased region" description="Acidic residues" evidence="1">
    <location>
        <begin position="190"/>
        <end position="199"/>
    </location>
</feature>
<dbReference type="PANTHER" id="PTHR15410:SF2">
    <property type="entry name" value="HIRA-INTERACTING PROTEIN 3"/>
    <property type="match status" value="1"/>
</dbReference>
<feature type="region of interest" description="Disordered" evidence="1">
    <location>
        <begin position="336"/>
        <end position="393"/>
    </location>
</feature>
<proteinExistence type="predicted"/>
<evidence type="ECO:0000313" key="3">
    <source>
        <dbReference type="Proteomes" id="UP001385951"/>
    </source>
</evidence>
<gene>
    <name evidence="2" type="ORF">QCA50_010586</name>
</gene>
<dbReference type="GO" id="GO:0005634">
    <property type="term" value="C:nucleus"/>
    <property type="evidence" value="ECO:0007669"/>
    <property type="project" value="TreeGrafter"/>
</dbReference>
<feature type="compositionally biased region" description="Basic and acidic residues" evidence="1">
    <location>
        <begin position="177"/>
        <end position="189"/>
    </location>
</feature>
<feature type="compositionally biased region" description="Low complexity" evidence="1">
    <location>
        <begin position="338"/>
        <end position="354"/>
    </location>
</feature>
<name>A0AAW0G1U6_9APHY</name>
<feature type="compositionally biased region" description="Basic residues" evidence="1">
    <location>
        <begin position="126"/>
        <end position="140"/>
    </location>
</feature>
<accession>A0AAW0G1U6</accession>